<dbReference type="EMBL" id="CP141885">
    <property type="protein sequence ID" value="WRT67149.1"/>
    <property type="molecule type" value="Genomic_DNA"/>
</dbReference>
<evidence type="ECO:0000313" key="2">
    <source>
        <dbReference type="EMBL" id="WRT67149.1"/>
    </source>
</evidence>
<dbReference type="RefSeq" id="XP_062791889.1">
    <property type="nucleotide sequence ID" value="XM_062935838.1"/>
</dbReference>
<gene>
    <name evidence="2" type="ORF">IL334_004115</name>
</gene>
<evidence type="ECO:0000313" key="3">
    <source>
        <dbReference type="Proteomes" id="UP001329825"/>
    </source>
</evidence>
<feature type="compositionally biased region" description="Basic and acidic residues" evidence="1">
    <location>
        <begin position="21"/>
        <end position="34"/>
    </location>
</feature>
<keyword evidence="3" id="KW-1185">Reference proteome</keyword>
<dbReference type="CDD" id="cd12148">
    <property type="entry name" value="fungal_TF_MHR"/>
    <property type="match status" value="1"/>
</dbReference>
<sequence length="398" mass="43230">MAGYNVNGTLHDSPKSLNHNLDSDSEREMGDQEKKKKRLSLQEGSSAGPSSLLDKGKQRSATMGPLRASPEHESGGEGNKKGKGKAPGYGLAGLTSCEACRKGKRKGPAPVAVSDAVHGFIQDSSHLTPDLTRKSSVVSEFGSADFDRKLSASTDPIFFALALTVIASTEGIVHLFLGNNTAHIITTAQANQLALALRLDEESRARAICLPLDDAYDLCLPTEVDDDMITRAGILPQPSGTTPLIAGFNVNTSLFRILNDTLAIQRRKTPRMMEEILADLHRLQELRERTIHTYLTVPDPLRLRNAYDSRSARVGENGHALNSFLVMQGNILVTQHVVRLVLLKTRLALLAQLAIFTPMMPPSMAAEDTAENIACELLDGLNSSESPLRRYPFDGDIQ</sequence>
<name>A0ABZ1CZF5_9TREE</name>
<accession>A0ABZ1CZF5</accession>
<evidence type="ECO:0000256" key="1">
    <source>
        <dbReference type="SAM" id="MobiDB-lite"/>
    </source>
</evidence>
<reference evidence="2 3" key="1">
    <citation type="submission" date="2024-01" db="EMBL/GenBank/DDBJ databases">
        <title>Comparative genomics of Cryptococcus and Kwoniella reveals pathogenesis evolution and contrasting modes of karyotype evolution via chromosome fusion or intercentromeric recombination.</title>
        <authorList>
            <person name="Coelho M.A."/>
            <person name="David-Palma M."/>
            <person name="Shea T."/>
            <person name="Bowers K."/>
            <person name="McGinley-Smith S."/>
            <person name="Mohammad A.W."/>
            <person name="Gnirke A."/>
            <person name="Yurkov A.M."/>
            <person name="Nowrousian M."/>
            <person name="Sun S."/>
            <person name="Cuomo C.A."/>
            <person name="Heitman J."/>
        </authorList>
    </citation>
    <scope>NUCLEOTIDE SEQUENCE [LARGE SCALE GENOMIC DNA]</scope>
    <source>
        <strain evidence="2">CBS 11374</strain>
    </source>
</reference>
<organism evidence="2 3">
    <name type="scientific">Kwoniella shivajii</name>
    <dbReference type="NCBI Taxonomy" id="564305"/>
    <lineage>
        <taxon>Eukaryota</taxon>
        <taxon>Fungi</taxon>
        <taxon>Dikarya</taxon>
        <taxon>Basidiomycota</taxon>
        <taxon>Agaricomycotina</taxon>
        <taxon>Tremellomycetes</taxon>
        <taxon>Tremellales</taxon>
        <taxon>Cryptococcaceae</taxon>
        <taxon>Kwoniella</taxon>
    </lineage>
</organism>
<feature type="compositionally biased region" description="Basic and acidic residues" evidence="1">
    <location>
        <begin position="69"/>
        <end position="80"/>
    </location>
</feature>
<protein>
    <submittedName>
        <fullName evidence="2">Uncharacterized protein</fullName>
    </submittedName>
</protein>
<feature type="compositionally biased region" description="Polar residues" evidence="1">
    <location>
        <begin position="1"/>
        <end position="20"/>
    </location>
</feature>
<dbReference type="Proteomes" id="UP001329825">
    <property type="component" value="Chromosome 5"/>
</dbReference>
<feature type="region of interest" description="Disordered" evidence="1">
    <location>
        <begin position="1"/>
        <end position="88"/>
    </location>
</feature>
<dbReference type="GeneID" id="87956246"/>
<proteinExistence type="predicted"/>